<gene>
    <name evidence="2" type="ORF">scyTo_0020042</name>
</gene>
<organism evidence="2 3">
    <name type="scientific">Scyliorhinus torazame</name>
    <name type="common">Cloudy catshark</name>
    <name type="synonym">Catulus torazame</name>
    <dbReference type="NCBI Taxonomy" id="75743"/>
    <lineage>
        <taxon>Eukaryota</taxon>
        <taxon>Metazoa</taxon>
        <taxon>Chordata</taxon>
        <taxon>Craniata</taxon>
        <taxon>Vertebrata</taxon>
        <taxon>Chondrichthyes</taxon>
        <taxon>Elasmobranchii</taxon>
        <taxon>Galeomorphii</taxon>
        <taxon>Galeoidea</taxon>
        <taxon>Carcharhiniformes</taxon>
        <taxon>Scyliorhinidae</taxon>
        <taxon>Scyliorhinus</taxon>
    </lineage>
</organism>
<reference evidence="2 3" key="1">
    <citation type="journal article" date="2018" name="Nat. Ecol. Evol.">
        <title>Shark genomes provide insights into elasmobranch evolution and the origin of vertebrates.</title>
        <authorList>
            <person name="Hara Y"/>
            <person name="Yamaguchi K"/>
            <person name="Onimaru K"/>
            <person name="Kadota M"/>
            <person name="Koyanagi M"/>
            <person name="Keeley SD"/>
            <person name="Tatsumi K"/>
            <person name="Tanaka K"/>
            <person name="Motone F"/>
            <person name="Kageyama Y"/>
            <person name="Nozu R"/>
            <person name="Adachi N"/>
            <person name="Nishimura O"/>
            <person name="Nakagawa R"/>
            <person name="Tanegashima C"/>
            <person name="Kiyatake I"/>
            <person name="Matsumoto R"/>
            <person name="Murakumo K"/>
            <person name="Nishida K"/>
            <person name="Terakita A"/>
            <person name="Kuratani S"/>
            <person name="Sato K"/>
            <person name="Hyodo S Kuraku.S."/>
        </authorList>
    </citation>
    <scope>NUCLEOTIDE SEQUENCE [LARGE SCALE GENOMIC DNA]</scope>
</reference>
<accession>A0A401PXM4</accession>
<evidence type="ECO:0000313" key="2">
    <source>
        <dbReference type="EMBL" id="GCB77889.1"/>
    </source>
</evidence>
<evidence type="ECO:0000313" key="3">
    <source>
        <dbReference type="Proteomes" id="UP000288216"/>
    </source>
</evidence>
<feature type="non-terminal residue" evidence="2">
    <location>
        <position position="1"/>
    </location>
</feature>
<proteinExistence type="predicted"/>
<feature type="region of interest" description="Disordered" evidence="1">
    <location>
        <begin position="48"/>
        <end position="87"/>
    </location>
</feature>
<dbReference type="Proteomes" id="UP000288216">
    <property type="component" value="Unassembled WGS sequence"/>
</dbReference>
<protein>
    <submittedName>
        <fullName evidence="2">Uncharacterized protein</fullName>
    </submittedName>
</protein>
<sequence length="87" mass="9663">VSEDLEAGKLLNRNLNFQGNSAQDWQTNKMDFTFSFGQLQALSNLLSPADQEEEDLEEQPAKRTFNLNPGQIGPARGSNPTGKEPNR</sequence>
<comment type="caution">
    <text evidence="2">The sequence shown here is derived from an EMBL/GenBank/DDBJ whole genome shotgun (WGS) entry which is preliminary data.</text>
</comment>
<name>A0A401PXM4_SCYTO</name>
<dbReference type="EMBL" id="BFAA01015621">
    <property type="protein sequence ID" value="GCB77889.1"/>
    <property type="molecule type" value="Genomic_DNA"/>
</dbReference>
<dbReference type="AlphaFoldDB" id="A0A401PXM4"/>
<keyword evidence="3" id="KW-1185">Reference proteome</keyword>
<evidence type="ECO:0000256" key="1">
    <source>
        <dbReference type="SAM" id="MobiDB-lite"/>
    </source>
</evidence>